<organism evidence="1 2">
    <name type="scientific">Haematococcus lacustris</name>
    <name type="common">Green alga</name>
    <name type="synonym">Haematococcus pluvialis</name>
    <dbReference type="NCBI Taxonomy" id="44745"/>
    <lineage>
        <taxon>Eukaryota</taxon>
        <taxon>Viridiplantae</taxon>
        <taxon>Chlorophyta</taxon>
        <taxon>core chlorophytes</taxon>
        <taxon>Chlorophyceae</taxon>
        <taxon>CS clade</taxon>
        <taxon>Chlamydomonadales</taxon>
        <taxon>Haematococcaceae</taxon>
        <taxon>Haematococcus</taxon>
    </lineage>
</organism>
<gene>
    <name evidence="1" type="ORF">HaLaN_03994</name>
</gene>
<protein>
    <submittedName>
        <fullName evidence="1">Uncharacterized protein</fullName>
    </submittedName>
</protein>
<dbReference type="AlphaFoldDB" id="A0A699YPT4"/>
<comment type="caution">
    <text evidence="1">The sequence shown here is derived from an EMBL/GenBank/DDBJ whole genome shotgun (WGS) entry which is preliminary data.</text>
</comment>
<evidence type="ECO:0000313" key="2">
    <source>
        <dbReference type="Proteomes" id="UP000485058"/>
    </source>
</evidence>
<dbReference type="Proteomes" id="UP000485058">
    <property type="component" value="Unassembled WGS sequence"/>
</dbReference>
<sequence>MPGWLSQVWDAKNQSIEVAAEAHQLRAQVSGLQEEAADATEGCTRSLQELGEVRDMGVKLFKQIRAVAHALDRNSHHFQRVPEVALSIRQLQDWCTKQGPYWSQQQQQQQLATDVGPRPWLGKPAPQLTGQQWGARLAGGGCSCQAA</sequence>
<reference evidence="1 2" key="1">
    <citation type="submission" date="2020-02" db="EMBL/GenBank/DDBJ databases">
        <title>Draft genome sequence of Haematococcus lacustris strain NIES-144.</title>
        <authorList>
            <person name="Morimoto D."/>
            <person name="Nakagawa S."/>
            <person name="Yoshida T."/>
            <person name="Sawayama S."/>
        </authorList>
    </citation>
    <scope>NUCLEOTIDE SEQUENCE [LARGE SCALE GENOMIC DNA]</scope>
    <source>
        <strain evidence="1 2">NIES-144</strain>
    </source>
</reference>
<accession>A0A699YPT4</accession>
<evidence type="ECO:0000313" key="1">
    <source>
        <dbReference type="EMBL" id="GFH08946.1"/>
    </source>
</evidence>
<dbReference type="EMBL" id="BLLF01000196">
    <property type="protein sequence ID" value="GFH08946.1"/>
    <property type="molecule type" value="Genomic_DNA"/>
</dbReference>
<proteinExistence type="predicted"/>
<name>A0A699YPT4_HAELA</name>
<keyword evidence="2" id="KW-1185">Reference proteome</keyword>